<dbReference type="EMBL" id="LLXI01001684">
    <property type="protein sequence ID" value="PKY54774.1"/>
    <property type="molecule type" value="Genomic_DNA"/>
</dbReference>
<protein>
    <submittedName>
        <fullName evidence="1">Uncharacterized protein</fullName>
    </submittedName>
</protein>
<dbReference type="AlphaFoldDB" id="A0A2I1H7D7"/>
<evidence type="ECO:0000313" key="1">
    <source>
        <dbReference type="EMBL" id="PKY54774.1"/>
    </source>
</evidence>
<proteinExistence type="predicted"/>
<gene>
    <name evidence="1" type="ORF">RhiirA4_473768</name>
</gene>
<dbReference type="Proteomes" id="UP000234323">
    <property type="component" value="Unassembled WGS sequence"/>
</dbReference>
<dbReference type="VEuPathDB" id="FungiDB:FUN_002206"/>
<organism evidence="1 2">
    <name type="scientific">Rhizophagus irregularis</name>
    <dbReference type="NCBI Taxonomy" id="588596"/>
    <lineage>
        <taxon>Eukaryota</taxon>
        <taxon>Fungi</taxon>
        <taxon>Fungi incertae sedis</taxon>
        <taxon>Mucoromycota</taxon>
        <taxon>Glomeromycotina</taxon>
        <taxon>Glomeromycetes</taxon>
        <taxon>Glomerales</taxon>
        <taxon>Glomeraceae</taxon>
        <taxon>Rhizophagus</taxon>
    </lineage>
</organism>
<name>A0A2I1H7D7_9GLOM</name>
<sequence>MGLVTRNGKIPSWYRTIIAIPNLSSFLPQITDIPTIPLPLSSLIGKFVDQIDTSSHICYRNKYYWIVGLDSTNSLIFRRVFYTVDDKSGNRVVYFSHWIPSTHDRMTITPCPGCSLHCLEDNEGPLALKSVGGKLIHKSCLSILPSYRCLQLFQMTVNIDSSQKFINLKLSSFILCSYFRFLLGFSEIYIPERFLISDIAPSKQNNRSSILPVDLTTLPPPVFALQSNTKFFISGAVHVVDSLTSYLVCAWVQADDDYILESGIFSCPMISPFSDVTKLAFVIYALNSLSANSSVEFLSSFHFEDLFLGWSNSSPTRRTRLKNNTLWSCISELLRHKDVSCNFTSFTSDATSALSLRAKKLLADDSWHHSLQPTPLHAIFPISLRTMGLFTGYDELLTQDPVKY</sequence>
<evidence type="ECO:0000313" key="2">
    <source>
        <dbReference type="Proteomes" id="UP000234323"/>
    </source>
</evidence>
<keyword evidence="2" id="KW-1185">Reference proteome</keyword>
<accession>A0A2I1H7D7</accession>
<comment type="caution">
    <text evidence="1">The sequence shown here is derived from an EMBL/GenBank/DDBJ whole genome shotgun (WGS) entry which is preliminary data.</text>
</comment>
<dbReference type="VEuPathDB" id="FungiDB:RhiirA1_473199"/>
<reference evidence="1 2" key="1">
    <citation type="submission" date="2015-10" db="EMBL/GenBank/DDBJ databases">
        <title>Genome analyses suggest a sexual origin of heterokaryosis in a supposedly ancient asexual fungus.</title>
        <authorList>
            <person name="Ropars J."/>
            <person name="Sedzielewska K."/>
            <person name="Noel J."/>
            <person name="Charron P."/>
            <person name="Farinelli L."/>
            <person name="Marton T."/>
            <person name="Kruger M."/>
            <person name="Pelin A."/>
            <person name="Brachmann A."/>
            <person name="Corradi N."/>
        </authorList>
    </citation>
    <scope>NUCLEOTIDE SEQUENCE [LARGE SCALE GENOMIC DNA]</scope>
    <source>
        <strain evidence="1 2">A4</strain>
    </source>
</reference>